<accession>A0A1X7TZD8</accession>
<dbReference type="AlphaFoldDB" id="A0A1X7TZD8"/>
<evidence type="ECO:0000313" key="2">
    <source>
        <dbReference type="EnsemblMetazoa" id="Aqu2.1.20782_001"/>
    </source>
</evidence>
<organism evidence="2">
    <name type="scientific">Amphimedon queenslandica</name>
    <name type="common">Sponge</name>
    <dbReference type="NCBI Taxonomy" id="400682"/>
    <lineage>
        <taxon>Eukaryota</taxon>
        <taxon>Metazoa</taxon>
        <taxon>Porifera</taxon>
        <taxon>Demospongiae</taxon>
        <taxon>Heteroscleromorpha</taxon>
        <taxon>Haplosclerida</taxon>
        <taxon>Niphatidae</taxon>
        <taxon>Amphimedon</taxon>
    </lineage>
</organism>
<dbReference type="OrthoDB" id="5989504at2759"/>
<evidence type="ECO:0000256" key="1">
    <source>
        <dbReference type="SAM" id="MobiDB-lite"/>
    </source>
</evidence>
<name>A0A1X7TZD8_AMPQE</name>
<proteinExistence type="predicted"/>
<protein>
    <submittedName>
        <fullName evidence="2">Uncharacterized protein</fullName>
    </submittedName>
</protein>
<sequence length="310" mass="36214">MNKDSISVTSLIVFIITSFKRSLINVYDRLNKLHLCTSYSTLLRLLSPVGRDFDKKVIEWSDSLKLKIPIDRESFQTIDVSHVFDHFEKEISHEDYEENMDFCEVTDVEDFAQDFTQNFECSILDDDANSDNECNDRNRDYDNEVDDEHNDDDEHDDNNEDLDEDTEVIIHDEIQLKEILSAEDVDFQWRGFKIVGDNVYQMVKPHYMSLKHQSRSRNYFNLYAVKNRINLSSFSSFKPMIETNVNYEDILPSPSIHASFITNLVVLVSRVLVDNLSAFKFYFEDVAIPHIEHKYSADMSIKSEVVGLNN</sequence>
<feature type="region of interest" description="Disordered" evidence="1">
    <location>
        <begin position="132"/>
        <end position="165"/>
    </location>
</feature>
<dbReference type="EnsemblMetazoa" id="Aqu2.1.20782_001">
    <property type="protein sequence ID" value="Aqu2.1.20782_001"/>
    <property type="gene ID" value="Aqu2.1.20782"/>
</dbReference>
<reference evidence="2" key="1">
    <citation type="submission" date="2017-05" db="UniProtKB">
        <authorList>
            <consortium name="EnsemblMetazoa"/>
        </authorList>
    </citation>
    <scope>IDENTIFICATION</scope>
</reference>
<dbReference type="InParanoid" id="A0A1X7TZD8"/>
<feature type="compositionally biased region" description="Acidic residues" evidence="1">
    <location>
        <begin position="143"/>
        <end position="165"/>
    </location>
</feature>